<protein>
    <submittedName>
        <fullName evidence="1">Uncharacterized protein</fullName>
    </submittedName>
</protein>
<dbReference type="KEGG" id="ffu:CLAFUR5_04887"/>
<dbReference type="AlphaFoldDB" id="A0A9Q8LI95"/>
<evidence type="ECO:0000313" key="1">
    <source>
        <dbReference type="EMBL" id="UJO17108.1"/>
    </source>
</evidence>
<dbReference type="RefSeq" id="XP_047761474.1">
    <property type="nucleotide sequence ID" value="XM_047904035.1"/>
</dbReference>
<dbReference type="Proteomes" id="UP000756132">
    <property type="component" value="Chromosome 4"/>
</dbReference>
<sequence length="268" mass="30252">MAAQHVNPNPPTYDHALAALPTRAELLTMTPAQVEHQERIERLEHDRKVRQHELRRLESGPAADTAAAHAKAQAEAEARRTYNNLLNQVSTIVDQGWNVPGTEELSKPAKKLSSFLCKILNADYLNGTNQFDLCCCSWNTKHLHAVGARGGVTNAQQDRIKVVRDAAQEPNLSYDLVKALMLQYSDYQHSSWRYTNSLAEHGRWEAVTVKIWMDAYTVVPVVAKNDRDAAMLLDGIIKKAKWVCQNRRSFDGYVKSIEDRAADYRARS</sequence>
<organism evidence="1 2">
    <name type="scientific">Passalora fulva</name>
    <name type="common">Tomato leaf mold</name>
    <name type="synonym">Cladosporium fulvum</name>
    <dbReference type="NCBI Taxonomy" id="5499"/>
    <lineage>
        <taxon>Eukaryota</taxon>
        <taxon>Fungi</taxon>
        <taxon>Dikarya</taxon>
        <taxon>Ascomycota</taxon>
        <taxon>Pezizomycotina</taxon>
        <taxon>Dothideomycetes</taxon>
        <taxon>Dothideomycetidae</taxon>
        <taxon>Mycosphaerellales</taxon>
        <taxon>Mycosphaerellaceae</taxon>
        <taxon>Fulvia</taxon>
    </lineage>
</organism>
<keyword evidence="2" id="KW-1185">Reference proteome</keyword>
<dbReference type="OrthoDB" id="10636867at2759"/>
<gene>
    <name evidence="1" type="ORF">CLAFUR5_04887</name>
</gene>
<name>A0A9Q8LI95_PASFU</name>
<reference evidence="1" key="2">
    <citation type="journal article" date="2022" name="Microb. Genom.">
        <title>A chromosome-scale genome assembly of the tomato pathogen Cladosporium fulvum reveals a compartmentalized genome architecture and the presence of a dispensable chromosome.</title>
        <authorList>
            <person name="Zaccaron A.Z."/>
            <person name="Chen L.H."/>
            <person name="Samaras A."/>
            <person name="Stergiopoulos I."/>
        </authorList>
    </citation>
    <scope>NUCLEOTIDE SEQUENCE</scope>
    <source>
        <strain evidence="1">Race5_Kim</strain>
    </source>
</reference>
<evidence type="ECO:0000313" key="2">
    <source>
        <dbReference type="Proteomes" id="UP000756132"/>
    </source>
</evidence>
<dbReference type="EMBL" id="CP090166">
    <property type="protein sequence ID" value="UJO17108.1"/>
    <property type="molecule type" value="Genomic_DNA"/>
</dbReference>
<proteinExistence type="predicted"/>
<dbReference type="GeneID" id="71984765"/>
<accession>A0A9Q8LI95</accession>
<reference evidence="1" key="1">
    <citation type="submission" date="2021-12" db="EMBL/GenBank/DDBJ databases">
        <authorList>
            <person name="Zaccaron A."/>
            <person name="Stergiopoulos I."/>
        </authorList>
    </citation>
    <scope>NUCLEOTIDE SEQUENCE</scope>
    <source>
        <strain evidence="1">Race5_Kim</strain>
    </source>
</reference>